<dbReference type="InterPro" id="IPR036890">
    <property type="entry name" value="HATPase_C_sf"/>
</dbReference>
<keyword evidence="3" id="KW-0902">Two-component regulatory system</keyword>
<dbReference type="Gene3D" id="3.30.565.10">
    <property type="entry name" value="Histidine kinase-like ATPase, C-terminal domain"/>
    <property type="match status" value="1"/>
</dbReference>
<dbReference type="HOGENOM" id="CLU_000445_28_2_0"/>
<accession>C1F5F3</accession>
<dbReference type="InterPro" id="IPR013783">
    <property type="entry name" value="Ig-like_fold"/>
</dbReference>
<feature type="transmembrane region" description="Helical" evidence="4">
    <location>
        <begin position="829"/>
        <end position="852"/>
    </location>
</feature>
<dbReference type="CDD" id="cd16917">
    <property type="entry name" value="HATPase_UhpB-NarQ-NarX-like"/>
    <property type="match status" value="1"/>
</dbReference>
<dbReference type="eggNOG" id="COG3292">
    <property type="taxonomic scope" value="Bacteria"/>
</dbReference>
<dbReference type="EMBL" id="CP001472">
    <property type="protein sequence ID" value="ACO32976.1"/>
    <property type="molecule type" value="Genomic_DNA"/>
</dbReference>
<keyword evidence="4" id="KW-0812">Transmembrane</keyword>
<evidence type="ECO:0000259" key="5">
    <source>
        <dbReference type="SMART" id="SM00387"/>
    </source>
</evidence>
<feature type="domain" description="Histidine kinase/HSP90-like ATPase" evidence="5">
    <location>
        <begin position="972"/>
        <end position="1068"/>
    </location>
</feature>
<dbReference type="InterPro" id="IPR003594">
    <property type="entry name" value="HATPase_dom"/>
</dbReference>
<dbReference type="InParanoid" id="C1F5F3"/>
<evidence type="ECO:0000256" key="4">
    <source>
        <dbReference type="SAM" id="Phobius"/>
    </source>
</evidence>
<protein>
    <submittedName>
        <fullName evidence="6">Two-component system sensor protein, putative</fullName>
    </submittedName>
</protein>
<evidence type="ECO:0000256" key="2">
    <source>
        <dbReference type="ARBA" id="ARBA00022777"/>
    </source>
</evidence>
<keyword evidence="2" id="KW-0418">Kinase</keyword>
<proteinExistence type="predicted"/>
<dbReference type="Pfam" id="PF07495">
    <property type="entry name" value="Y_Y_Y"/>
    <property type="match status" value="1"/>
</dbReference>
<dbReference type="InterPro" id="IPR050482">
    <property type="entry name" value="Sensor_HK_TwoCompSys"/>
</dbReference>
<dbReference type="eggNOG" id="COG4585">
    <property type="taxonomic scope" value="Bacteria"/>
</dbReference>
<evidence type="ECO:0000256" key="3">
    <source>
        <dbReference type="ARBA" id="ARBA00023012"/>
    </source>
</evidence>
<dbReference type="Gene3D" id="2.130.10.10">
    <property type="entry name" value="YVTN repeat-like/Quinoprotein amine dehydrogenase"/>
    <property type="match status" value="3"/>
</dbReference>
<dbReference type="Pfam" id="PF07494">
    <property type="entry name" value="Reg_prop"/>
    <property type="match status" value="2"/>
</dbReference>
<dbReference type="SUPFAM" id="SSF101898">
    <property type="entry name" value="NHL repeat"/>
    <property type="match status" value="2"/>
</dbReference>
<evidence type="ECO:0000256" key="1">
    <source>
        <dbReference type="ARBA" id="ARBA00022679"/>
    </source>
</evidence>
<dbReference type="PANTHER" id="PTHR24421:SF62">
    <property type="entry name" value="SENSORY TRANSDUCTION HISTIDINE KINASE"/>
    <property type="match status" value="1"/>
</dbReference>
<dbReference type="AlphaFoldDB" id="C1F5F3"/>
<dbReference type="GO" id="GO:0000155">
    <property type="term" value="F:phosphorelay sensor kinase activity"/>
    <property type="evidence" value="ECO:0007669"/>
    <property type="project" value="InterPro"/>
</dbReference>
<dbReference type="InterPro" id="IPR015943">
    <property type="entry name" value="WD40/YVTN_repeat-like_dom_sf"/>
</dbReference>
<reference evidence="6 7" key="1">
    <citation type="journal article" date="2009" name="Appl. Environ. Microbiol.">
        <title>Three genomes from the phylum Acidobacteria provide insight into the lifestyles of these microorganisms in soils.</title>
        <authorList>
            <person name="Ward N.L."/>
            <person name="Challacombe J.F."/>
            <person name="Janssen P.H."/>
            <person name="Henrissat B."/>
            <person name="Coutinho P.M."/>
            <person name="Wu M."/>
            <person name="Xie G."/>
            <person name="Haft D.H."/>
            <person name="Sait M."/>
            <person name="Badger J."/>
            <person name="Barabote R.D."/>
            <person name="Bradley B."/>
            <person name="Brettin T.S."/>
            <person name="Brinkac L.M."/>
            <person name="Bruce D."/>
            <person name="Creasy T."/>
            <person name="Daugherty S.C."/>
            <person name="Davidsen T.M."/>
            <person name="DeBoy R.T."/>
            <person name="Detter J.C."/>
            <person name="Dodson R.J."/>
            <person name="Durkin A.S."/>
            <person name="Ganapathy A."/>
            <person name="Gwinn-Giglio M."/>
            <person name="Han C.S."/>
            <person name="Khouri H."/>
            <person name="Kiss H."/>
            <person name="Kothari S.P."/>
            <person name="Madupu R."/>
            <person name="Nelson K.E."/>
            <person name="Nelson W.C."/>
            <person name="Paulsen I."/>
            <person name="Penn K."/>
            <person name="Ren Q."/>
            <person name="Rosovitz M.J."/>
            <person name="Selengut J.D."/>
            <person name="Shrivastava S."/>
            <person name="Sullivan S.A."/>
            <person name="Tapia R."/>
            <person name="Thompson L.S."/>
            <person name="Watkins K.L."/>
            <person name="Yang Q."/>
            <person name="Yu C."/>
            <person name="Zafar N."/>
            <person name="Zhou L."/>
            <person name="Kuske C.R."/>
        </authorList>
    </citation>
    <scope>NUCLEOTIDE SEQUENCE [LARGE SCALE GENOMIC DNA]</scope>
    <source>
        <strain evidence="7">ATCC 51196 / DSM 11244 / BCRC 80197 / JCM 7670 / NBRC 15755 / NCIMB 13165 / 161</strain>
    </source>
</reference>
<name>C1F5F3_ACIC5</name>
<dbReference type="GO" id="GO:0046983">
    <property type="term" value="F:protein dimerization activity"/>
    <property type="evidence" value="ECO:0007669"/>
    <property type="project" value="InterPro"/>
</dbReference>
<dbReference type="InterPro" id="IPR011123">
    <property type="entry name" value="Y_Y_Y"/>
</dbReference>
<evidence type="ECO:0000313" key="6">
    <source>
        <dbReference type="EMBL" id="ACO32976.1"/>
    </source>
</evidence>
<dbReference type="GO" id="GO:0016020">
    <property type="term" value="C:membrane"/>
    <property type="evidence" value="ECO:0007669"/>
    <property type="project" value="InterPro"/>
</dbReference>
<dbReference type="Gene3D" id="2.60.40.10">
    <property type="entry name" value="Immunoglobulins"/>
    <property type="match status" value="1"/>
</dbReference>
<keyword evidence="1" id="KW-0808">Transferase</keyword>
<organism evidence="6 7">
    <name type="scientific">Acidobacterium capsulatum (strain ATCC 51196 / DSM 11244 / BCRC 80197 / JCM 7670 / NBRC 15755 / NCIMB 13165 / 161)</name>
    <dbReference type="NCBI Taxonomy" id="240015"/>
    <lineage>
        <taxon>Bacteria</taxon>
        <taxon>Pseudomonadati</taxon>
        <taxon>Acidobacteriota</taxon>
        <taxon>Terriglobia</taxon>
        <taxon>Terriglobales</taxon>
        <taxon>Acidobacteriaceae</taxon>
        <taxon>Acidobacterium</taxon>
    </lineage>
</organism>
<keyword evidence="7" id="KW-1185">Reference proteome</keyword>
<dbReference type="KEGG" id="aca:ACP_1327"/>
<dbReference type="InterPro" id="IPR011110">
    <property type="entry name" value="Reg_prop"/>
</dbReference>
<keyword evidence="4" id="KW-0472">Membrane</keyword>
<dbReference type="SMART" id="SM00387">
    <property type="entry name" value="HATPase_c"/>
    <property type="match status" value="1"/>
</dbReference>
<dbReference type="SUPFAM" id="SSF55874">
    <property type="entry name" value="ATPase domain of HSP90 chaperone/DNA topoisomerase II/histidine kinase"/>
    <property type="match status" value="1"/>
</dbReference>
<keyword evidence="4" id="KW-1133">Transmembrane helix</keyword>
<dbReference type="InterPro" id="IPR011712">
    <property type="entry name" value="Sig_transdc_His_kin_sub3_dim/P"/>
</dbReference>
<dbReference type="Proteomes" id="UP000002207">
    <property type="component" value="Chromosome"/>
</dbReference>
<dbReference type="STRING" id="240015.ACP_1327"/>
<dbReference type="PANTHER" id="PTHR24421">
    <property type="entry name" value="NITRATE/NITRITE SENSOR PROTEIN NARX-RELATED"/>
    <property type="match status" value="1"/>
</dbReference>
<dbReference type="Gene3D" id="1.20.5.1930">
    <property type="match status" value="1"/>
</dbReference>
<sequence>MTTRVSTHSEGLENCPALDIERFIRTDSDLKSCLKMRKLTLTHQDPWMTMGNFAFVIVGFRCPNLAGLSGARLARRIAKILLCLLLLVCYEAPKALSQMRSLDVSQYLHTSWTAQQGYFRGVGISNNAIAQTADGYLWFLSPTGVFRFDGVRFVDWKPPNGGQLPGSPPTQLLASRDGSLWIGGDGVAQLRPDGTWHRYRALNALRRVRLAEDRDGVIWVGAENSPTPTGFSLFSIDHGEVIAHRLPEFAGLGLTPFLADKEGRLWADSKKGIWQLLPGLPKLVLNKTVPTPVFCEDAAGELLFAERGRVMKLTAQGTVEDYFGKLQSSPLNVRTMMRDRDGGLWIGTFGQGIVHFHEGRLDHFTSVDGLSSDTAESIFQDREGNVWVTSPDSIDEFTRPAVPRLTRSEGLSADSIFSVLTDRRGRTWVGTSDGFNEIVRGHIRRPGGQIQGDAGLAMGETRTAGLILTTHIRGEMAEGHAGRAPSGTPGIFWLEGYKNVFSVTEDNDGTLWAVSEQSGLLHLHKNGKLIKAIKDPDRGDFPVSVAFDRMRDSVWFSTHNGKLFLFKRGKILEHYGAAEGLGRGAVRIDEVDDDGGLWIASKSGLVHLQNHKISILGRKNGLPCQNVHWMRRDRDHHIWLYTGCGLISFSEQDLSSWIAQPSRSVKVTNYLDNTDGVENAAVGGWYAPQNTMTADGRILFAMRTGLGVLDPRDLNRNPLPPPVHIEGIAADGHETAIAHDVFLPANTAVIHIEYTALSFAAPRKVLFRYKLFGYDKTWSQPASLREVTYTNLPPRHYLFKVIASNNSGVWNERGAIVSFSVLPAWYQTLWFKVAVSLAIILFLWAAIQYRIYRTEQQVRSRFEAQMSERMRIARELHDTLLQSLQGLILSVSAFSAGATAPARVRDDMEGALDRAEELLVLGRDRIRDLRADDLAKNNLASELHELARPFGSHARPQVDVSIHGKLRVLNPMVQEEVMWVMREAISNARQHSGAAHIYVQLRYGFWRLRCIVQDDGQGMERDSLLEQKSGHFGMLGMRERSKRIHGRLNIHSVKGYGTTISLAVPARIAFGAHKKLSW</sequence>
<dbReference type="Pfam" id="PF02518">
    <property type="entry name" value="HATPase_c"/>
    <property type="match status" value="1"/>
</dbReference>
<gene>
    <name evidence="6" type="ordered locus">ACP_1327</name>
</gene>
<evidence type="ECO:0000313" key="7">
    <source>
        <dbReference type="Proteomes" id="UP000002207"/>
    </source>
</evidence>
<dbReference type="Pfam" id="PF07730">
    <property type="entry name" value="HisKA_3"/>
    <property type="match status" value="1"/>
</dbReference>